<dbReference type="AlphaFoldDB" id="A0A1T1H7U6"/>
<dbReference type="InterPro" id="IPR035919">
    <property type="entry name" value="EAL_sf"/>
</dbReference>
<proteinExistence type="predicted"/>
<dbReference type="PROSITE" id="PS50883">
    <property type="entry name" value="EAL"/>
    <property type="match status" value="1"/>
</dbReference>
<dbReference type="STRING" id="966.BTA35_0216335"/>
<protein>
    <recommendedName>
        <fullName evidence="1">EAL domain-containing protein</fullName>
    </recommendedName>
</protein>
<dbReference type="InterPro" id="IPR001633">
    <property type="entry name" value="EAL_dom"/>
</dbReference>
<dbReference type="Proteomes" id="UP000190064">
    <property type="component" value="Unassembled WGS sequence"/>
</dbReference>
<dbReference type="EMBL" id="MTSD02000013">
    <property type="protein sequence ID" value="OOV85865.1"/>
    <property type="molecule type" value="Genomic_DNA"/>
</dbReference>
<feature type="domain" description="EAL" evidence="1">
    <location>
        <begin position="1"/>
        <end position="166"/>
    </location>
</feature>
<dbReference type="Pfam" id="PF00563">
    <property type="entry name" value="EAL"/>
    <property type="match status" value="1"/>
</dbReference>
<name>A0A1T1H7U6_OCELI</name>
<reference evidence="2" key="1">
    <citation type="submission" date="2017-02" db="EMBL/GenBank/DDBJ databases">
        <title>Draft Genome Sequence of the Salt Water Bacterium Oceanospirillum linum ATCC 11336.</title>
        <authorList>
            <person name="Trachtenberg A.M."/>
            <person name="Carney J.G."/>
            <person name="Linnane J.D."/>
            <person name="Rheaume B.A."/>
            <person name="Pitts N.L."/>
            <person name="Mykles D.L."/>
            <person name="Maclea K.S."/>
        </authorList>
    </citation>
    <scope>NUCLEOTIDE SEQUENCE [LARGE SCALE GENOMIC DNA]</scope>
    <source>
        <strain evidence="2">ATCC 11336</strain>
    </source>
</reference>
<dbReference type="PANTHER" id="PTHR33121">
    <property type="entry name" value="CYCLIC DI-GMP PHOSPHODIESTERASE PDEF"/>
    <property type="match status" value="1"/>
</dbReference>
<comment type="caution">
    <text evidence="2">The sequence shown here is derived from an EMBL/GenBank/DDBJ whole genome shotgun (WGS) entry which is preliminary data.</text>
</comment>
<dbReference type="GO" id="GO:0071111">
    <property type="term" value="F:cyclic-guanylate-specific phosphodiesterase activity"/>
    <property type="evidence" value="ECO:0007669"/>
    <property type="project" value="InterPro"/>
</dbReference>
<evidence type="ECO:0000259" key="1">
    <source>
        <dbReference type="PROSITE" id="PS50883"/>
    </source>
</evidence>
<dbReference type="InterPro" id="IPR050706">
    <property type="entry name" value="Cyclic-di-GMP_PDE-like"/>
</dbReference>
<evidence type="ECO:0000313" key="3">
    <source>
        <dbReference type="Proteomes" id="UP000190064"/>
    </source>
</evidence>
<sequence>MAMAVNLSAIQFENPELPAYIAGVLQRTGLTPELLHVEITETTVMKQPDQTENLLREISALGVKISIDDFGAGYSSLSYLMRFTANKLKIDRAFTQQLTERRNDQIIPTAIINLGRSLHLETVAEGVETEFQLQMLKDKGCTYAQGYLLSRPVPPDSAFELLKQHWIRPS</sequence>
<dbReference type="CDD" id="cd01948">
    <property type="entry name" value="EAL"/>
    <property type="match status" value="1"/>
</dbReference>
<keyword evidence="3" id="KW-1185">Reference proteome</keyword>
<organism evidence="2 3">
    <name type="scientific">Oceanospirillum linum</name>
    <dbReference type="NCBI Taxonomy" id="966"/>
    <lineage>
        <taxon>Bacteria</taxon>
        <taxon>Pseudomonadati</taxon>
        <taxon>Pseudomonadota</taxon>
        <taxon>Gammaproteobacteria</taxon>
        <taxon>Oceanospirillales</taxon>
        <taxon>Oceanospirillaceae</taxon>
        <taxon>Oceanospirillum</taxon>
    </lineage>
</organism>
<dbReference type="SMART" id="SM00052">
    <property type="entry name" value="EAL"/>
    <property type="match status" value="1"/>
</dbReference>
<accession>A0A1T1H7U6</accession>
<dbReference type="Gene3D" id="3.20.20.450">
    <property type="entry name" value="EAL domain"/>
    <property type="match status" value="1"/>
</dbReference>
<gene>
    <name evidence="2" type="ORF">BTA35_0216335</name>
</gene>
<evidence type="ECO:0000313" key="2">
    <source>
        <dbReference type="EMBL" id="OOV85865.1"/>
    </source>
</evidence>
<dbReference type="PANTHER" id="PTHR33121:SF70">
    <property type="entry name" value="SIGNALING PROTEIN YKOW"/>
    <property type="match status" value="1"/>
</dbReference>
<dbReference type="SUPFAM" id="SSF141868">
    <property type="entry name" value="EAL domain-like"/>
    <property type="match status" value="1"/>
</dbReference>